<dbReference type="EMBL" id="MGBR01000001">
    <property type="protein sequence ID" value="OGK73290.1"/>
    <property type="molecule type" value="Genomic_DNA"/>
</dbReference>
<protein>
    <submittedName>
        <fullName evidence="1">Pyrimidine dimer DNA glycosylase</fullName>
    </submittedName>
</protein>
<name>A0A1F7KZH5_9BACT</name>
<comment type="caution">
    <text evidence="1">The sequence shown here is derived from an EMBL/GenBank/DDBJ whole genome shotgun (WGS) entry which is preliminary data.</text>
</comment>
<dbReference type="Gene3D" id="1.10.440.10">
    <property type="entry name" value="T4 endonuclease V"/>
    <property type="match status" value="1"/>
</dbReference>
<dbReference type="Proteomes" id="UP000177050">
    <property type="component" value="Unassembled WGS sequence"/>
</dbReference>
<dbReference type="AlphaFoldDB" id="A0A1F7KZH5"/>
<sequence>MRIWDISPSLLCHQHLLGEHRELHAVWTVITKKKKGYSKHPETMRWVGKLKALYIRHELLVKEIIGRGYNHKSDLSVHQATGNKKQDVLINTPNEQVDILKQKNCLCFNSLDKKD</sequence>
<gene>
    <name evidence="1" type="ORF">A3K52_00640</name>
</gene>
<dbReference type="SUPFAM" id="SSF47077">
    <property type="entry name" value="T4 endonuclease V"/>
    <property type="match status" value="1"/>
</dbReference>
<evidence type="ECO:0000313" key="1">
    <source>
        <dbReference type="EMBL" id="OGK73290.1"/>
    </source>
</evidence>
<proteinExistence type="predicted"/>
<accession>A0A1F7KZH5</accession>
<dbReference type="Pfam" id="PF03013">
    <property type="entry name" value="Pyr_excise"/>
    <property type="match status" value="1"/>
</dbReference>
<dbReference type="InterPro" id="IPR004260">
    <property type="entry name" value="Pyr-dimer_DNA_glycosylase"/>
</dbReference>
<dbReference type="InterPro" id="IPR024796">
    <property type="entry name" value="T4_endonuc_V"/>
</dbReference>
<organism evidence="1 2">
    <name type="scientific">Candidatus Roizmanbacteria bacterium RIFOXYD1_FULL_38_12</name>
    <dbReference type="NCBI Taxonomy" id="1802093"/>
    <lineage>
        <taxon>Bacteria</taxon>
        <taxon>Candidatus Roizmaniibacteriota</taxon>
    </lineage>
</organism>
<reference evidence="1 2" key="1">
    <citation type="journal article" date="2016" name="Nat. Commun.">
        <title>Thousands of microbial genomes shed light on interconnected biogeochemical processes in an aquifer system.</title>
        <authorList>
            <person name="Anantharaman K."/>
            <person name="Brown C.T."/>
            <person name="Hug L.A."/>
            <person name="Sharon I."/>
            <person name="Castelle C.J."/>
            <person name="Probst A.J."/>
            <person name="Thomas B.C."/>
            <person name="Singh A."/>
            <person name="Wilkins M.J."/>
            <person name="Karaoz U."/>
            <person name="Brodie E.L."/>
            <person name="Williams K.H."/>
            <person name="Hubbard S.S."/>
            <person name="Banfield J.F."/>
        </authorList>
    </citation>
    <scope>NUCLEOTIDE SEQUENCE [LARGE SCALE GENOMIC DNA]</scope>
</reference>
<evidence type="ECO:0000313" key="2">
    <source>
        <dbReference type="Proteomes" id="UP000177050"/>
    </source>
</evidence>